<reference evidence="2 3" key="1">
    <citation type="journal article" date="2014" name="Mol. Ecol.">
        <title>Evolution of Synechococcus.</title>
        <authorList>
            <person name="Dvorak P."/>
            <person name="Casamatta D."/>
            <person name="Hasler P."/>
            <person name="Poulickova A."/>
            <person name="Ondrej V."/>
            <person name="Sanges R."/>
        </authorList>
    </citation>
    <scope>NUCLEOTIDE SEQUENCE [LARGE SCALE GENOMIC DNA]</scope>
    <source>
        <strain evidence="2 3">CAUP A 1101</strain>
    </source>
</reference>
<gene>
    <name evidence="2" type="ORF">DO97_02300</name>
</gene>
<dbReference type="AlphaFoldDB" id="A0A098TLI0"/>
<feature type="chain" id="PRO_5001941060" evidence="1">
    <location>
        <begin position="20"/>
        <end position="127"/>
    </location>
</feature>
<proteinExistence type="predicted"/>
<organism evidence="2 3">
    <name type="scientific">Neosynechococcus sphagnicola sy1</name>
    <dbReference type="NCBI Taxonomy" id="1497020"/>
    <lineage>
        <taxon>Bacteria</taxon>
        <taxon>Bacillati</taxon>
        <taxon>Cyanobacteriota</taxon>
        <taxon>Cyanophyceae</taxon>
        <taxon>Neosynechococcales</taxon>
        <taxon>Neosynechococcaceae</taxon>
        <taxon>Neosynechococcus</taxon>
    </lineage>
</organism>
<evidence type="ECO:0000313" key="3">
    <source>
        <dbReference type="Proteomes" id="UP000030170"/>
    </source>
</evidence>
<dbReference type="Proteomes" id="UP000030170">
    <property type="component" value="Unassembled WGS sequence"/>
</dbReference>
<sequence>MWQLILPTLAIGVALPSLAQVNPADTPLVPSSSTNLLAEAQSRSRAKNVARQTAEKINGGLEKYRADASVFVPGAAAIDQGDHWIFNILGGPPGATTPSIESEIRIDKADFTVTVLYNGPLRNQITP</sequence>
<evidence type="ECO:0000256" key="1">
    <source>
        <dbReference type="SAM" id="SignalP"/>
    </source>
</evidence>
<dbReference type="EMBL" id="JJML01000015">
    <property type="protein sequence ID" value="KGF73164.1"/>
    <property type="molecule type" value="Genomic_DNA"/>
</dbReference>
<dbReference type="OrthoDB" id="514307at2"/>
<protein>
    <submittedName>
        <fullName evidence="2">Uncharacterized protein</fullName>
    </submittedName>
</protein>
<dbReference type="RefSeq" id="WP_036532062.1">
    <property type="nucleotide sequence ID" value="NZ_JJML01000015.1"/>
</dbReference>
<name>A0A098TLI0_9CYAN</name>
<comment type="caution">
    <text evidence="2">The sequence shown here is derived from an EMBL/GenBank/DDBJ whole genome shotgun (WGS) entry which is preliminary data.</text>
</comment>
<keyword evidence="1" id="KW-0732">Signal</keyword>
<feature type="signal peptide" evidence="1">
    <location>
        <begin position="1"/>
        <end position="19"/>
    </location>
</feature>
<evidence type="ECO:0000313" key="2">
    <source>
        <dbReference type="EMBL" id="KGF73164.1"/>
    </source>
</evidence>
<keyword evidence="3" id="KW-1185">Reference proteome</keyword>
<dbReference type="STRING" id="1497020.DO97_02300"/>
<accession>A0A098TLI0</accession>